<evidence type="ECO:0008006" key="5">
    <source>
        <dbReference type="Google" id="ProtNLM"/>
    </source>
</evidence>
<proteinExistence type="predicted"/>
<feature type="region of interest" description="Disordered" evidence="1">
    <location>
        <begin position="53"/>
        <end position="79"/>
    </location>
</feature>
<dbReference type="Pfam" id="PF11927">
    <property type="entry name" value="HODM_asu-like"/>
    <property type="match status" value="2"/>
</dbReference>
<feature type="transmembrane region" description="Helical" evidence="2">
    <location>
        <begin position="12"/>
        <end position="33"/>
    </location>
</feature>
<feature type="region of interest" description="Disordered" evidence="1">
    <location>
        <begin position="187"/>
        <end position="207"/>
    </location>
</feature>
<evidence type="ECO:0000256" key="1">
    <source>
        <dbReference type="SAM" id="MobiDB-lite"/>
    </source>
</evidence>
<keyword evidence="4" id="KW-1185">Reference proteome</keyword>
<evidence type="ECO:0000256" key="2">
    <source>
        <dbReference type="SAM" id="Phobius"/>
    </source>
</evidence>
<evidence type="ECO:0000313" key="4">
    <source>
        <dbReference type="Proteomes" id="UP001610335"/>
    </source>
</evidence>
<accession>A0ABR4IPH1</accession>
<keyword evidence="2" id="KW-0812">Transmembrane</keyword>
<evidence type="ECO:0000313" key="3">
    <source>
        <dbReference type="EMBL" id="KAL2829660.1"/>
    </source>
</evidence>
<reference evidence="3 4" key="1">
    <citation type="submission" date="2024-07" db="EMBL/GenBank/DDBJ databases">
        <title>Section-level genome sequencing and comparative genomics of Aspergillus sections Usti and Cavernicolus.</title>
        <authorList>
            <consortium name="Lawrence Berkeley National Laboratory"/>
            <person name="Nybo J.L."/>
            <person name="Vesth T.C."/>
            <person name="Theobald S."/>
            <person name="Frisvad J.C."/>
            <person name="Larsen T.O."/>
            <person name="Kjaerboelling I."/>
            <person name="Rothschild-Mancinelli K."/>
            <person name="Lyhne E.K."/>
            <person name="Kogle M.E."/>
            <person name="Barry K."/>
            <person name="Clum A."/>
            <person name="Na H."/>
            <person name="Ledsgaard L."/>
            <person name="Lin J."/>
            <person name="Lipzen A."/>
            <person name="Kuo A."/>
            <person name="Riley R."/>
            <person name="Mondo S."/>
            <person name="LaButti K."/>
            <person name="Haridas S."/>
            <person name="Pangalinan J."/>
            <person name="Salamov A.A."/>
            <person name="Simmons B.A."/>
            <person name="Magnuson J.K."/>
            <person name="Chen J."/>
            <person name="Drula E."/>
            <person name="Henrissat B."/>
            <person name="Wiebenga A."/>
            <person name="Lubbers R.J."/>
            <person name="Gomes A.C."/>
            <person name="Makela M.R."/>
            <person name="Stajich J."/>
            <person name="Grigoriev I.V."/>
            <person name="Mortensen U.H."/>
            <person name="De vries R.P."/>
            <person name="Baker S.E."/>
            <person name="Andersen M.R."/>
        </authorList>
    </citation>
    <scope>NUCLEOTIDE SEQUENCE [LARGE SCALE GENOMIC DNA]</scope>
    <source>
        <strain evidence="3 4">CBS 600.67</strain>
    </source>
</reference>
<organism evidence="3 4">
    <name type="scientific">Aspergillus cavernicola</name>
    <dbReference type="NCBI Taxonomy" id="176166"/>
    <lineage>
        <taxon>Eukaryota</taxon>
        <taxon>Fungi</taxon>
        <taxon>Dikarya</taxon>
        <taxon>Ascomycota</taxon>
        <taxon>Pezizomycotina</taxon>
        <taxon>Eurotiomycetes</taxon>
        <taxon>Eurotiomycetidae</taxon>
        <taxon>Eurotiales</taxon>
        <taxon>Aspergillaceae</taxon>
        <taxon>Aspergillus</taxon>
        <taxon>Aspergillus subgen. Nidulantes</taxon>
    </lineage>
</organism>
<feature type="compositionally biased region" description="Low complexity" evidence="1">
    <location>
        <begin position="228"/>
        <end position="257"/>
    </location>
</feature>
<dbReference type="EMBL" id="JBFXLS010000015">
    <property type="protein sequence ID" value="KAL2829660.1"/>
    <property type="molecule type" value="Genomic_DNA"/>
</dbReference>
<sequence length="481" mass="53224">MQSYLVPDSLPTTPLTVLSLGILLFFLLFGIYIRSVKHTSYNNADQDIKHGHRQPELQAQPESESESESYPPVTPLPNFTWSTTEPAKYRPFKPKYHLTMGISSLDSSDLIPMDKTYKERLVQRRGLLKEYGDIVRAVNFQPSGSSTQGQDLNKKLKEALCEWYAFVMGVYLPERYPGMFRLVPGSGPGSGSGSFKEKGKGKKDRGTMLESLVTGLRVLIDPEELMESGSCSGPDPDSSSPDSSSTSTSIPDPNPNLEPEHKNLLLLLDTLGTWIDEDFLILLPSPSPSSPSSEEDEPTQYTLQTYSTYFPAGFNPRLKLSHALSTIHAPVPGYKAKLEKSMDRFFAKLEVGRVVVRLNWSVMTPGTGLFAGFGGLHGHHHDGKVEKKEEDGEEKIPVDGFDGTDTNIRVERQTLHRLPRSKALLFGVHTYTYPLQDIKDEGLGEELAVAIDGLKEGSVPGIHAYKRGPVWGEAVKAFLRG</sequence>
<feature type="region of interest" description="Disordered" evidence="1">
    <location>
        <begin position="226"/>
        <end position="258"/>
    </location>
</feature>
<protein>
    <recommendedName>
        <fullName evidence="5">HRQ family protein</fullName>
    </recommendedName>
</protein>
<dbReference type="Proteomes" id="UP001610335">
    <property type="component" value="Unassembled WGS sequence"/>
</dbReference>
<keyword evidence="2" id="KW-1133">Transmembrane helix</keyword>
<keyword evidence="2" id="KW-0472">Membrane</keyword>
<dbReference type="InterPro" id="IPR021848">
    <property type="entry name" value="HODM_asu-like"/>
</dbReference>
<name>A0ABR4IPH1_9EURO</name>
<gene>
    <name evidence="3" type="ORF">BDW59DRAFT_158838</name>
</gene>
<comment type="caution">
    <text evidence="3">The sequence shown here is derived from an EMBL/GenBank/DDBJ whole genome shotgun (WGS) entry which is preliminary data.</text>
</comment>